<gene>
    <name evidence="1" type="ORF">PCOS0759_LOCUS3533</name>
</gene>
<proteinExistence type="predicted"/>
<evidence type="ECO:0000313" key="1">
    <source>
        <dbReference type="EMBL" id="CAD9080293.1"/>
    </source>
</evidence>
<accession>A0A7S1KPR5</accession>
<reference evidence="1" key="1">
    <citation type="submission" date="2021-01" db="EMBL/GenBank/DDBJ databases">
        <authorList>
            <person name="Corre E."/>
            <person name="Pelletier E."/>
            <person name="Niang G."/>
            <person name="Scheremetjew M."/>
            <person name="Finn R."/>
            <person name="Kale V."/>
            <person name="Holt S."/>
            <person name="Cochrane G."/>
            <person name="Meng A."/>
            <person name="Brown T."/>
            <person name="Cohen L."/>
        </authorList>
    </citation>
    <scope>NUCLEOTIDE SEQUENCE</scope>
    <source>
        <strain evidence="1">WS</strain>
    </source>
</reference>
<sequence length="142" mass="16764">MQEKIEDIIQLFDSQLRLMDANNPLVLSHLQRHFERKLSKICNSNTNINAEEYFETMKAQVEHEVGEEAPNSTEWKRIFLQHYGEKQYSTSDQKIQNFYRESAKLESKLTVKDHGAEDSIKMRSIGRWMRLNLPSVEDDSEE</sequence>
<name>A0A7S1KPR5_9EUKA</name>
<protein>
    <submittedName>
        <fullName evidence="1">Uncharacterized protein</fullName>
    </submittedName>
</protein>
<organism evidence="1">
    <name type="scientific">Percolomonas cosmopolitus</name>
    <dbReference type="NCBI Taxonomy" id="63605"/>
    <lineage>
        <taxon>Eukaryota</taxon>
        <taxon>Discoba</taxon>
        <taxon>Heterolobosea</taxon>
        <taxon>Tetramitia</taxon>
        <taxon>Eutetramitia</taxon>
        <taxon>Percolomonadidae</taxon>
        <taxon>Percolomonas</taxon>
    </lineage>
</organism>
<dbReference type="AlphaFoldDB" id="A0A7S1KPR5"/>
<dbReference type="EMBL" id="HBGD01004291">
    <property type="protein sequence ID" value="CAD9080293.1"/>
    <property type="molecule type" value="Transcribed_RNA"/>
</dbReference>